<comment type="caution">
    <text evidence="6">The sequence shown here is derived from an EMBL/GenBank/DDBJ whole genome shotgun (WGS) entry which is preliminary data.</text>
</comment>
<keyword evidence="2 5" id="KW-0812">Transmembrane</keyword>
<dbReference type="AlphaFoldDB" id="A0A7J0BP13"/>
<dbReference type="GO" id="GO:0005886">
    <property type="term" value="C:plasma membrane"/>
    <property type="evidence" value="ECO:0007669"/>
    <property type="project" value="UniProtKB-ARBA"/>
</dbReference>
<comment type="subcellular location">
    <subcellularLocation>
        <location evidence="1">Membrane</location>
        <topology evidence="1">Multi-pass membrane protein</topology>
    </subcellularLocation>
</comment>
<feature type="transmembrane region" description="Helical" evidence="5">
    <location>
        <begin position="49"/>
        <end position="66"/>
    </location>
</feature>
<evidence type="ECO:0000256" key="1">
    <source>
        <dbReference type="ARBA" id="ARBA00004141"/>
    </source>
</evidence>
<evidence type="ECO:0000256" key="2">
    <source>
        <dbReference type="ARBA" id="ARBA00022692"/>
    </source>
</evidence>
<reference evidence="6 7" key="1">
    <citation type="submission" date="2020-05" db="EMBL/GenBank/DDBJ databases">
        <title>Draft genome sequence of Desulfovibrio sp. strain HN2T.</title>
        <authorList>
            <person name="Ueno A."/>
            <person name="Tamazawa S."/>
            <person name="Tamamura S."/>
            <person name="Murakami T."/>
            <person name="Kiyama T."/>
            <person name="Inomata H."/>
            <person name="Amano Y."/>
            <person name="Miyakawa K."/>
            <person name="Tamaki H."/>
            <person name="Naganuma T."/>
            <person name="Kaneko K."/>
        </authorList>
    </citation>
    <scope>NUCLEOTIDE SEQUENCE [LARGE SCALE GENOMIC DNA]</scope>
    <source>
        <strain evidence="6 7">HN2</strain>
    </source>
</reference>
<evidence type="ECO:0000313" key="6">
    <source>
        <dbReference type="EMBL" id="GFM34952.1"/>
    </source>
</evidence>
<gene>
    <name evidence="6" type="ORF">DSM101010T_33170</name>
</gene>
<protein>
    <submittedName>
        <fullName evidence="6">Cobalt ABC transporter permease</fullName>
    </submittedName>
</protein>
<dbReference type="RefSeq" id="WP_174406598.1">
    <property type="nucleotide sequence ID" value="NZ_BLVO01000016.1"/>
</dbReference>
<feature type="transmembrane region" description="Helical" evidence="5">
    <location>
        <begin position="73"/>
        <end position="90"/>
    </location>
</feature>
<sequence>MHSPSLTLYTEGASWLHSRHPFSKLAYLLLIAVAVYCAPGAWIPDAALLVLNVALAAWCGILPAVWKLSWRTMLPLALFMLPIHGLLFPGNHTPVYAVQGITLYAEGLHFAGIVLLQLATILTASLLFAFTTHPADYITSLTQAGWPPFVAYLMGSPLLMLPAMRARTATIQAAQRARGLDSEGGLMGRIRALPPLVTPLVLGAFSEIEQRAIALELRGFSATGPRTSLREVADSSLQRTARKAMLALSLGLAAYAVFA</sequence>
<evidence type="ECO:0000256" key="5">
    <source>
        <dbReference type="SAM" id="Phobius"/>
    </source>
</evidence>
<name>A0A7J0BP13_9BACT</name>
<evidence type="ECO:0000256" key="3">
    <source>
        <dbReference type="ARBA" id="ARBA00022989"/>
    </source>
</evidence>
<dbReference type="Pfam" id="PF02361">
    <property type="entry name" value="CbiQ"/>
    <property type="match status" value="1"/>
</dbReference>
<keyword evidence="7" id="KW-1185">Reference proteome</keyword>
<evidence type="ECO:0000313" key="7">
    <source>
        <dbReference type="Proteomes" id="UP000503840"/>
    </source>
</evidence>
<dbReference type="PANTHER" id="PTHR33514:SF13">
    <property type="entry name" value="PROTEIN ABCI12, CHLOROPLASTIC"/>
    <property type="match status" value="1"/>
</dbReference>
<keyword evidence="3 5" id="KW-1133">Transmembrane helix</keyword>
<organism evidence="6 7">
    <name type="scientific">Desulfovibrio subterraneus</name>
    <dbReference type="NCBI Taxonomy" id="2718620"/>
    <lineage>
        <taxon>Bacteria</taxon>
        <taxon>Pseudomonadati</taxon>
        <taxon>Thermodesulfobacteriota</taxon>
        <taxon>Desulfovibrionia</taxon>
        <taxon>Desulfovibrionales</taxon>
        <taxon>Desulfovibrionaceae</taxon>
        <taxon>Desulfovibrio</taxon>
    </lineage>
</organism>
<evidence type="ECO:0000256" key="4">
    <source>
        <dbReference type="ARBA" id="ARBA00023136"/>
    </source>
</evidence>
<keyword evidence="4 5" id="KW-0472">Membrane</keyword>
<dbReference type="PANTHER" id="PTHR33514">
    <property type="entry name" value="PROTEIN ABCI12, CHLOROPLASTIC"/>
    <property type="match status" value="1"/>
</dbReference>
<dbReference type="CDD" id="cd16914">
    <property type="entry name" value="EcfT"/>
    <property type="match status" value="1"/>
</dbReference>
<feature type="transmembrane region" description="Helical" evidence="5">
    <location>
        <begin position="110"/>
        <end position="130"/>
    </location>
</feature>
<dbReference type="InterPro" id="IPR003339">
    <property type="entry name" value="ABC/ECF_trnsptr_transmembrane"/>
</dbReference>
<dbReference type="Proteomes" id="UP000503840">
    <property type="component" value="Unassembled WGS sequence"/>
</dbReference>
<dbReference type="EMBL" id="BLVO01000016">
    <property type="protein sequence ID" value="GFM34952.1"/>
    <property type="molecule type" value="Genomic_DNA"/>
</dbReference>
<accession>A0A7J0BP13</accession>
<proteinExistence type="predicted"/>
<feature type="transmembrane region" description="Helical" evidence="5">
    <location>
        <begin position="25"/>
        <end position="43"/>
    </location>
</feature>